<gene>
    <name evidence="7" type="ORF">AWB79_04929</name>
</gene>
<evidence type="ECO:0000259" key="6">
    <source>
        <dbReference type="PROSITE" id="PS51123"/>
    </source>
</evidence>
<sequence>MRTQFLAVCAVTLALLSGCSSTTGPTFNAMEIQTSTGQKAYRAECHGVFENGSACMAAAKNLCGSRNVHVLQTLEGTNTSGDAREVIFDCVQPAPVAATPPPVPVPASVPAPAPAPTPAPRKIVLDGKTNFDFDSAALTLNAKALLERLVAESQGAKFAAVTVEGFTDSSGSDAYNLALSERRAQAVLDYLRDRGLSADRFLAKGYGRANPVASNATASGRAENRRVEVTLVP</sequence>
<evidence type="ECO:0000313" key="7">
    <source>
        <dbReference type="EMBL" id="SAK78661.1"/>
    </source>
</evidence>
<evidence type="ECO:0000256" key="1">
    <source>
        <dbReference type="ARBA" id="ARBA00004442"/>
    </source>
</evidence>
<accession>A0A158C8R1</accession>
<name>A0A158C8R1_9BURK</name>
<comment type="caution">
    <text evidence="7">The sequence shown here is derived from an EMBL/GenBank/DDBJ whole genome shotgun (WGS) entry which is preliminary data.</text>
</comment>
<dbReference type="AlphaFoldDB" id="A0A158C8R1"/>
<dbReference type="SUPFAM" id="SSF103088">
    <property type="entry name" value="OmpA-like"/>
    <property type="match status" value="1"/>
</dbReference>
<dbReference type="PANTHER" id="PTHR30329">
    <property type="entry name" value="STATOR ELEMENT OF FLAGELLAR MOTOR COMPLEX"/>
    <property type="match status" value="1"/>
</dbReference>
<feature type="domain" description="OmpA-like" evidence="6">
    <location>
        <begin position="118"/>
        <end position="233"/>
    </location>
</feature>
<dbReference type="InterPro" id="IPR050330">
    <property type="entry name" value="Bact_OuterMem_StrucFunc"/>
</dbReference>
<keyword evidence="3" id="KW-0998">Cell outer membrane</keyword>
<dbReference type="STRING" id="1777140.AWB79_04929"/>
<dbReference type="GO" id="GO:0009279">
    <property type="term" value="C:cell outer membrane"/>
    <property type="evidence" value="ECO:0007669"/>
    <property type="project" value="UniProtKB-SubCell"/>
</dbReference>
<dbReference type="PRINTS" id="PR01023">
    <property type="entry name" value="NAFLGMOTY"/>
</dbReference>
<evidence type="ECO:0000256" key="2">
    <source>
        <dbReference type="ARBA" id="ARBA00023136"/>
    </source>
</evidence>
<comment type="subcellular location">
    <subcellularLocation>
        <location evidence="1">Cell outer membrane</location>
    </subcellularLocation>
</comment>
<keyword evidence="2 4" id="KW-0472">Membrane</keyword>
<evidence type="ECO:0000313" key="8">
    <source>
        <dbReference type="Proteomes" id="UP000054851"/>
    </source>
</evidence>
<feature type="signal peptide" evidence="5">
    <location>
        <begin position="1"/>
        <end position="22"/>
    </location>
</feature>
<organism evidence="7 8">
    <name type="scientific">Caballeronia hypogeia</name>
    <dbReference type="NCBI Taxonomy" id="1777140"/>
    <lineage>
        <taxon>Bacteria</taxon>
        <taxon>Pseudomonadati</taxon>
        <taxon>Pseudomonadota</taxon>
        <taxon>Betaproteobacteria</taxon>
        <taxon>Burkholderiales</taxon>
        <taxon>Burkholderiaceae</taxon>
        <taxon>Caballeronia</taxon>
    </lineage>
</organism>
<evidence type="ECO:0000256" key="5">
    <source>
        <dbReference type="SAM" id="SignalP"/>
    </source>
</evidence>
<keyword evidence="5" id="KW-0732">Signal</keyword>
<dbReference type="Pfam" id="PF00691">
    <property type="entry name" value="OmpA"/>
    <property type="match status" value="1"/>
</dbReference>
<dbReference type="PROSITE" id="PS51123">
    <property type="entry name" value="OMPA_2"/>
    <property type="match status" value="1"/>
</dbReference>
<dbReference type="CDD" id="cd07185">
    <property type="entry name" value="OmpA_C-like"/>
    <property type="match status" value="1"/>
</dbReference>
<proteinExistence type="predicted"/>
<evidence type="ECO:0000256" key="3">
    <source>
        <dbReference type="ARBA" id="ARBA00023237"/>
    </source>
</evidence>
<evidence type="ECO:0000256" key="4">
    <source>
        <dbReference type="PROSITE-ProRule" id="PRU00473"/>
    </source>
</evidence>
<dbReference type="PROSITE" id="PS51257">
    <property type="entry name" value="PROKAR_LIPOPROTEIN"/>
    <property type="match status" value="1"/>
</dbReference>
<reference evidence="7" key="1">
    <citation type="submission" date="2016-01" db="EMBL/GenBank/DDBJ databases">
        <authorList>
            <person name="Peeters C."/>
        </authorList>
    </citation>
    <scope>NUCLEOTIDE SEQUENCE</scope>
    <source>
        <strain evidence="7">LMG 29322</strain>
    </source>
</reference>
<dbReference type="EMBL" id="FCOA02000019">
    <property type="protein sequence ID" value="SAK78661.1"/>
    <property type="molecule type" value="Genomic_DNA"/>
</dbReference>
<dbReference type="PRINTS" id="PR01021">
    <property type="entry name" value="OMPADOMAIN"/>
</dbReference>
<dbReference type="InterPro" id="IPR006665">
    <property type="entry name" value="OmpA-like"/>
</dbReference>
<keyword evidence="8" id="KW-1185">Reference proteome</keyword>
<feature type="chain" id="PRO_5007622741" evidence="5">
    <location>
        <begin position="23"/>
        <end position="233"/>
    </location>
</feature>
<protein>
    <submittedName>
        <fullName evidence="7">OmpA/MotB domain-containing protein</fullName>
    </submittedName>
</protein>
<dbReference type="InterPro" id="IPR036737">
    <property type="entry name" value="OmpA-like_sf"/>
</dbReference>
<dbReference type="PANTHER" id="PTHR30329:SF21">
    <property type="entry name" value="LIPOPROTEIN YIAD-RELATED"/>
    <property type="match status" value="1"/>
</dbReference>
<dbReference type="Proteomes" id="UP000054851">
    <property type="component" value="Unassembled WGS sequence"/>
</dbReference>
<dbReference type="InterPro" id="IPR006664">
    <property type="entry name" value="OMP_bac"/>
</dbReference>
<dbReference type="Gene3D" id="3.30.1330.60">
    <property type="entry name" value="OmpA-like domain"/>
    <property type="match status" value="1"/>
</dbReference>